<evidence type="ECO:0000313" key="4">
    <source>
        <dbReference type="Proteomes" id="UP000078560"/>
    </source>
</evidence>
<protein>
    <submittedName>
        <fullName evidence="2">Uncharacterized protein</fullName>
    </submittedName>
</protein>
<proteinExistence type="predicted"/>
<reference evidence="2" key="1">
    <citation type="submission" date="2016-05" db="EMBL/GenBank/DDBJ databases">
        <authorList>
            <person name="Lavstsen T."/>
            <person name="Jespersen J.S."/>
        </authorList>
    </citation>
    <scope>NUCLEOTIDE SEQUENCE [LARGE SCALE GENOMIC DNA]</scope>
</reference>
<dbReference type="Proteomes" id="UP000078546">
    <property type="component" value="Unassembled WGS sequence"/>
</dbReference>
<dbReference type="EMBL" id="FLQU01000033">
    <property type="protein sequence ID" value="SBS80060.1"/>
    <property type="molecule type" value="Genomic_DNA"/>
</dbReference>
<name>A0A1A8VJK0_PLAOA</name>
<reference evidence="3 4" key="2">
    <citation type="submission" date="2016-05" db="EMBL/GenBank/DDBJ databases">
        <authorList>
            <person name="Naeem Raeece"/>
        </authorList>
    </citation>
    <scope>NUCLEOTIDE SEQUENCE [LARGE SCALE GENOMIC DNA]</scope>
</reference>
<evidence type="ECO:0000313" key="3">
    <source>
        <dbReference type="Proteomes" id="UP000078546"/>
    </source>
</evidence>
<sequence length="95" mass="11211">MHFNSLKRVETRKMEACTLEDKSKREMHRVNVSVRQQLMVIGDQQLPNSLLDAALLRPCCIFTWMMSEGLNFSLTKDSIDRSKNETYVFFYFVKN</sequence>
<organism evidence="2 3">
    <name type="scientific">Plasmodium ovale curtisi</name>
    <dbReference type="NCBI Taxonomy" id="864141"/>
    <lineage>
        <taxon>Eukaryota</taxon>
        <taxon>Sar</taxon>
        <taxon>Alveolata</taxon>
        <taxon>Apicomplexa</taxon>
        <taxon>Aconoidasida</taxon>
        <taxon>Haemosporida</taxon>
        <taxon>Plasmodiidae</taxon>
        <taxon>Plasmodium</taxon>
        <taxon>Plasmodium (Plasmodium)</taxon>
    </lineage>
</organism>
<gene>
    <name evidence="2" type="ORF">POVCU1_002320</name>
    <name evidence="1" type="ORF">POVCU2_0002540</name>
</gene>
<evidence type="ECO:0000313" key="2">
    <source>
        <dbReference type="EMBL" id="SBS80689.1"/>
    </source>
</evidence>
<dbReference type="AlphaFoldDB" id="A0A1A8VJK0"/>
<evidence type="ECO:0000313" key="1">
    <source>
        <dbReference type="EMBL" id="SBS80060.1"/>
    </source>
</evidence>
<dbReference type="EMBL" id="FLQV01000050">
    <property type="protein sequence ID" value="SBS80689.1"/>
    <property type="molecule type" value="Genomic_DNA"/>
</dbReference>
<dbReference type="Proteomes" id="UP000078560">
    <property type="component" value="Unassembled WGS sequence"/>
</dbReference>
<accession>A0A1A8VJK0</accession>